<organism evidence="1 2">
    <name type="scientific">Mucuna pruriens</name>
    <name type="common">Velvet bean</name>
    <name type="synonym">Dolichos pruriens</name>
    <dbReference type="NCBI Taxonomy" id="157652"/>
    <lineage>
        <taxon>Eukaryota</taxon>
        <taxon>Viridiplantae</taxon>
        <taxon>Streptophyta</taxon>
        <taxon>Embryophyta</taxon>
        <taxon>Tracheophyta</taxon>
        <taxon>Spermatophyta</taxon>
        <taxon>Magnoliopsida</taxon>
        <taxon>eudicotyledons</taxon>
        <taxon>Gunneridae</taxon>
        <taxon>Pentapetalae</taxon>
        <taxon>rosids</taxon>
        <taxon>fabids</taxon>
        <taxon>Fabales</taxon>
        <taxon>Fabaceae</taxon>
        <taxon>Papilionoideae</taxon>
        <taxon>50 kb inversion clade</taxon>
        <taxon>NPAAA clade</taxon>
        <taxon>indigoferoid/millettioid clade</taxon>
        <taxon>Phaseoleae</taxon>
        <taxon>Mucuna</taxon>
    </lineage>
</organism>
<keyword evidence="2" id="KW-1185">Reference proteome</keyword>
<comment type="caution">
    <text evidence="1">The sequence shown here is derived from an EMBL/GenBank/DDBJ whole genome shotgun (WGS) entry which is preliminary data.</text>
</comment>
<evidence type="ECO:0000313" key="1">
    <source>
        <dbReference type="EMBL" id="RDX99111.1"/>
    </source>
</evidence>
<sequence length="59" mass="6741">MISNLSTPCCDENSTSLGPIIKRSLHSFPFLAFFVPNIIQNEKKSLPCQFFFQSSMNHF</sequence>
<evidence type="ECO:0000313" key="2">
    <source>
        <dbReference type="Proteomes" id="UP000257109"/>
    </source>
</evidence>
<gene>
    <name evidence="1" type="ORF">CR513_17890</name>
</gene>
<dbReference type="Proteomes" id="UP000257109">
    <property type="component" value="Unassembled WGS sequence"/>
</dbReference>
<dbReference type="EMBL" id="QJKJ01003303">
    <property type="protein sequence ID" value="RDX99111.1"/>
    <property type="molecule type" value="Genomic_DNA"/>
</dbReference>
<proteinExistence type="predicted"/>
<protein>
    <submittedName>
        <fullName evidence="1">Uncharacterized protein</fullName>
    </submittedName>
</protein>
<name>A0A371H8I2_MUCPR</name>
<reference evidence="1" key="1">
    <citation type="submission" date="2018-05" db="EMBL/GenBank/DDBJ databases">
        <title>Draft genome of Mucuna pruriens seed.</title>
        <authorList>
            <person name="Nnadi N.E."/>
            <person name="Vos R."/>
            <person name="Hasami M.H."/>
            <person name="Devisetty U.K."/>
            <person name="Aguiy J.C."/>
        </authorList>
    </citation>
    <scope>NUCLEOTIDE SEQUENCE [LARGE SCALE GENOMIC DNA]</scope>
    <source>
        <strain evidence="1">JCA_2017</strain>
    </source>
</reference>
<feature type="non-terminal residue" evidence="1">
    <location>
        <position position="1"/>
    </location>
</feature>
<dbReference type="AlphaFoldDB" id="A0A371H8I2"/>
<accession>A0A371H8I2</accession>